<keyword evidence="2 5" id="KW-0645">Protease</keyword>
<dbReference type="InterPro" id="IPR036852">
    <property type="entry name" value="Peptidase_S8/S53_dom_sf"/>
</dbReference>
<dbReference type="PANTHER" id="PTHR43806:SF11">
    <property type="entry name" value="CEREVISIN-RELATED"/>
    <property type="match status" value="1"/>
</dbReference>
<dbReference type="InterPro" id="IPR015500">
    <property type="entry name" value="Peptidase_S8_subtilisin-rel"/>
</dbReference>
<dbReference type="RefSeq" id="WP_307281725.1">
    <property type="nucleotide sequence ID" value="NZ_JAUSVX010000016.1"/>
</dbReference>
<dbReference type="PROSITE" id="PS51892">
    <property type="entry name" value="SUBTILASE"/>
    <property type="match status" value="1"/>
</dbReference>
<evidence type="ECO:0000256" key="4">
    <source>
        <dbReference type="ARBA" id="ARBA00022825"/>
    </source>
</evidence>
<dbReference type="Gene3D" id="3.40.50.200">
    <property type="entry name" value="Peptidase S8/S53 domain"/>
    <property type="match status" value="1"/>
</dbReference>
<sequence length="546" mass="55393">MTERERLLDQVRSLQRAPGAAPSRRTLRVVLEFDAAQPPAAVAARLRLALGIEVEVAPLLADPPSRAAPGGLDRFLAASIPGVRVADLAGSPFELAYAMADASGAVTAEPETGAGFYVVRESAEPGLEGLDAFPPGCWVDQAGDPTPALPYWALDAIRARAAWETAPAAGGRARGEGISVFQPDTGVADHVEIEPGMLDLGRAHDFVADRPGATDPMNYGGNPGHGTGTASVVASRIAGIMAGSAPLATLVPLRAVESVVVFDHGRVAAAVEHARRNGAEVITMSLGGPWSSALRAAIDAAIRDGVIVLAAAGNCVGFVVWPARYEEVIAVAGSNRADRPWKGSCRGEAVDISAPGEFVPRANRSPANGGSPESVAGGQGTSFAVALTAGVAALWLAHHGPDAIRRSLGPGETVQSRFVGLLRASARRVPGLDPDEFGAGVVDAAGLLGRGLGPAALEEMPGPAAVADGLRSLRSLLAESPVAAPMLEGVPAPAAAAADRRFAAELSHLAMQAGLARQGAAQLEATTGALAPSPTLLAAMAARPGG</sequence>
<feature type="domain" description="Peptidase S8/S53" evidence="6">
    <location>
        <begin position="176"/>
        <end position="397"/>
    </location>
</feature>
<comment type="similarity">
    <text evidence="1 5">Belongs to the peptidase S8 family.</text>
</comment>
<proteinExistence type="inferred from homology"/>
<reference evidence="7 8" key="1">
    <citation type="submission" date="2023-07" db="EMBL/GenBank/DDBJ databases">
        <title>Genomic Encyclopedia of Type Strains, Phase IV (KMG-IV): sequencing the most valuable type-strain genomes for metagenomic binning, comparative biology and taxonomic classification.</title>
        <authorList>
            <person name="Goeker M."/>
        </authorList>
    </citation>
    <scope>NUCLEOTIDE SEQUENCE [LARGE SCALE GENOMIC DNA]</scope>
    <source>
        <strain evidence="7 8">DSM 19619</strain>
    </source>
</reference>
<dbReference type="PRINTS" id="PR00723">
    <property type="entry name" value="SUBTILISIN"/>
</dbReference>
<evidence type="ECO:0000256" key="2">
    <source>
        <dbReference type="ARBA" id="ARBA00022670"/>
    </source>
</evidence>
<feature type="active site" description="Charge relay system" evidence="5">
    <location>
        <position position="382"/>
    </location>
</feature>
<keyword evidence="3 5" id="KW-0378">Hydrolase</keyword>
<feature type="active site" description="Charge relay system" evidence="5">
    <location>
        <position position="225"/>
    </location>
</feature>
<feature type="active site" description="Charge relay system" evidence="5">
    <location>
        <position position="184"/>
    </location>
</feature>
<protein>
    <recommendedName>
        <fullName evidence="6">Peptidase S8/S53 domain-containing protein</fullName>
    </recommendedName>
</protein>
<evidence type="ECO:0000256" key="5">
    <source>
        <dbReference type="PROSITE-ProRule" id="PRU01240"/>
    </source>
</evidence>
<dbReference type="Pfam" id="PF00082">
    <property type="entry name" value="Peptidase_S8"/>
    <property type="match status" value="1"/>
</dbReference>
<dbReference type="InterPro" id="IPR000209">
    <property type="entry name" value="Peptidase_S8/S53_dom"/>
</dbReference>
<dbReference type="EMBL" id="JAUSVX010000016">
    <property type="protein sequence ID" value="MDQ0473446.1"/>
    <property type="molecule type" value="Genomic_DNA"/>
</dbReference>
<comment type="caution">
    <text evidence="7">The sequence shown here is derived from an EMBL/GenBank/DDBJ whole genome shotgun (WGS) entry which is preliminary data.</text>
</comment>
<dbReference type="InterPro" id="IPR050131">
    <property type="entry name" value="Peptidase_S8_subtilisin-like"/>
</dbReference>
<evidence type="ECO:0000313" key="7">
    <source>
        <dbReference type="EMBL" id="MDQ0473446.1"/>
    </source>
</evidence>
<organism evidence="7 8">
    <name type="scientific">Labrys wisconsinensis</name>
    <dbReference type="NCBI Taxonomy" id="425677"/>
    <lineage>
        <taxon>Bacteria</taxon>
        <taxon>Pseudomonadati</taxon>
        <taxon>Pseudomonadota</taxon>
        <taxon>Alphaproteobacteria</taxon>
        <taxon>Hyphomicrobiales</taxon>
        <taxon>Xanthobacteraceae</taxon>
        <taxon>Labrys</taxon>
    </lineage>
</organism>
<evidence type="ECO:0000259" key="6">
    <source>
        <dbReference type="Pfam" id="PF00082"/>
    </source>
</evidence>
<dbReference type="SUPFAM" id="SSF52743">
    <property type="entry name" value="Subtilisin-like"/>
    <property type="match status" value="1"/>
</dbReference>
<dbReference type="Proteomes" id="UP001242480">
    <property type="component" value="Unassembled WGS sequence"/>
</dbReference>
<keyword evidence="4 5" id="KW-0720">Serine protease</keyword>
<evidence type="ECO:0000256" key="3">
    <source>
        <dbReference type="ARBA" id="ARBA00022801"/>
    </source>
</evidence>
<evidence type="ECO:0000256" key="1">
    <source>
        <dbReference type="ARBA" id="ARBA00011073"/>
    </source>
</evidence>
<accession>A0ABU0JIX9</accession>
<dbReference type="PANTHER" id="PTHR43806">
    <property type="entry name" value="PEPTIDASE S8"/>
    <property type="match status" value="1"/>
</dbReference>
<evidence type="ECO:0000313" key="8">
    <source>
        <dbReference type="Proteomes" id="UP001242480"/>
    </source>
</evidence>
<keyword evidence="8" id="KW-1185">Reference proteome</keyword>
<name>A0ABU0JIX9_9HYPH</name>
<gene>
    <name evidence="7" type="ORF">QO011_006482</name>
</gene>